<evidence type="ECO:0000313" key="1">
    <source>
        <dbReference type="Proteomes" id="UP001652625"/>
    </source>
</evidence>
<organism evidence="1 2">
    <name type="scientific">Hydra vulgaris</name>
    <name type="common">Hydra</name>
    <name type="synonym">Hydra attenuata</name>
    <dbReference type="NCBI Taxonomy" id="6087"/>
    <lineage>
        <taxon>Eukaryota</taxon>
        <taxon>Metazoa</taxon>
        <taxon>Cnidaria</taxon>
        <taxon>Hydrozoa</taxon>
        <taxon>Hydroidolina</taxon>
        <taxon>Anthoathecata</taxon>
        <taxon>Aplanulata</taxon>
        <taxon>Hydridae</taxon>
        <taxon>Hydra</taxon>
    </lineage>
</organism>
<protein>
    <submittedName>
        <fullName evidence="2">Uncharacterized protein LOC136083369</fullName>
    </submittedName>
</protein>
<dbReference type="RefSeq" id="XP_065658836.1">
    <property type="nucleotide sequence ID" value="XM_065802764.1"/>
</dbReference>
<sequence length="157" mass="18267">MHMVFMVRFLHGFLGPLLFVLYINDLPDLTHNIKLYGDDSFFTSDVDFLQADINKAVEWSRIWLMKFNIKKCKVMHIGQGSTKSNQKYYMYDDNGKQVTLADTYIERDLGVLISDNLKVKMQVDSAAMKANQMLGIFKKSISVQRFKSEEIALYNLY</sequence>
<gene>
    <name evidence="2" type="primary">LOC136083369</name>
</gene>
<accession>A0ABM4CB03</accession>
<name>A0ABM4CB03_HYDVU</name>
<dbReference type="Proteomes" id="UP001652625">
    <property type="component" value="Chromosome 08"/>
</dbReference>
<proteinExistence type="predicted"/>
<keyword evidence="1" id="KW-1185">Reference proteome</keyword>
<dbReference type="PANTHER" id="PTHR33332">
    <property type="entry name" value="REVERSE TRANSCRIPTASE DOMAIN-CONTAINING PROTEIN"/>
    <property type="match status" value="1"/>
</dbReference>
<evidence type="ECO:0000313" key="2">
    <source>
        <dbReference type="RefSeq" id="XP_065658836.1"/>
    </source>
</evidence>
<reference evidence="2" key="1">
    <citation type="submission" date="2025-08" db="UniProtKB">
        <authorList>
            <consortium name="RefSeq"/>
        </authorList>
    </citation>
    <scope>IDENTIFICATION</scope>
</reference>
<dbReference type="GeneID" id="136083369"/>